<dbReference type="EMBL" id="SOBT01000008">
    <property type="protein sequence ID" value="TDU31157.1"/>
    <property type="molecule type" value="Genomic_DNA"/>
</dbReference>
<proteinExistence type="predicted"/>
<dbReference type="CDD" id="cd07735">
    <property type="entry name" value="class_II_PDE_MBL-fold"/>
    <property type="match status" value="1"/>
</dbReference>
<sequence>MRIRVLGCSGGVGPDLRTTSLLLDGEVLIDAGTGVGDLSLPEMRLISRVFLTHAHLDHVCGLAFMADNLFGEVSQPIQVTAIRQTIATIRHHLFNWQLWPDFSSLPTTQDPLIVFRESPVGDLHDLGGGRSIQSFGVLHTIPAVGYVLKSQTGVFAFTGDTGACEPMWDVLNSLPRLDKLMVDVAFPDAQAELGVISRHYTPTLLSRDLGRLRHRPQLLLTHGKPGCEEVLQAECARAFEGWDYRHLKRGDLIEV</sequence>
<reference evidence="2 3" key="1">
    <citation type="submission" date="2019-03" db="EMBL/GenBank/DDBJ databases">
        <title>Genomic Encyclopedia of Type Strains, Phase IV (KMG-IV): sequencing the most valuable type-strain genomes for metagenomic binning, comparative biology and taxonomic classification.</title>
        <authorList>
            <person name="Goeker M."/>
        </authorList>
    </citation>
    <scope>NUCLEOTIDE SEQUENCE [LARGE SCALE GENOMIC DNA]</scope>
    <source>
        <strain evidence="2 3">DSM 26377</strain>
    </source>
</reference>
<evidence type="ECO:0000313" key="2">
    <source>
        <dbReference type="EMBL" id="TDU31157.1"/>
    </source>
</evidence>
<feature type="domain" description="Metallo-beta-lactamase" evidence="1">
    <location>
        <begin position="27"/>
        <end position="191"/>
    </location>
</feature>
<evidence type="ECO:0000259" key="1">
    <source>
        <dbReference type="Pfam" id="PF12706"/>
    </source>
</evidence>
<gene>
    <name evidence="2" type="ORF">DFR24_0516</name>
</gene>
<dbReference type="GO" id="GO:0004115">
    <property type="term" value="F:3',5'-cyclic-AMP phosphodiesterase activity"/>
    <property type="evidence" value="ECO:0007669"/>
    <property type="project" value="InterPro"/>
</dbReference>
<protein>
    <submittedName>
        <fullName evidence="2">Ribonuclease BN (tRNA processing enzyme)</fullName>
    </submittedName>
</protein>
<accession>A0A4S3K1B0</accession>
<dbReference type="Pfam" id="PF12706">
    <property type="entry name" value="Lactamase_B_2"/>
    <property type="match status" value="1"/>
</dbReference>
<dbReference type="GO" id="GO:0006198">
    <property type="term" value="P:cAMP catabolic process"/>
    <property type="evidence" value="ECO:0007669"/>
    <property type="project" value="InterPro"/>
</dbReference>
<dbReference type="SUPFAM" id="SSF56281">
    <property type="entry name" value="Metallo-hydrolase/oxidoreductase"/>
    <property type="match status" value="1"/>
</dbReference>
<organism evidence="2 3">
    <name type="scientific">Panacagrimonas perspica</name>
    <dbReference type="NCBI Taxonomy" id="381431"/>
    <lineage>
        <taxon>Bacteria</taxon>
        <taxon>Pseudomonadati</taxon>
        <taxon>Pseudomonadota</taxon>
        <taxon>Gammaproteobacteria</taxon>
        <taxon>Nevskiales</taxon>
        <taxon>Nevskiaceae</taxon>
        <taxon>Panacagrimonas</taxon>
    </lineage>
</organism>
<name>A0A4S3K1B0_9GAMM</name>
<dbReference type="PANTHER" id="PTHR28283:SF1">
    <property type="entry name" value="3',5'-CYCLIC-NUCLEOTIDE PHOSPHODIESTERASE 1"/>
    <property type="match status" value="1"/>
</dbReference>
<dbReference type="Proteomes" id="UP000295341">
    <property type="component" value="Unassembled WGS sequence"/>
</dbReference>
<dbReference type="OrthoDB" id="9803916at2"/>
<dbReference type="GO" id="GO:1902660">
    <property type="term" value="P:negative regulation of glucose mediated signaling pathway"/>
    <property type="evidence" value="ECO:0007669"/>
    <property type="project" value="TreeGrafter"/>
</dbReference>
<comment type="caution">
    <text evidence="2">The sequence shown here is derived from an EMBL/GenBank/DDBJ whole genome shotgun (WGS) entry which is preliminary data.</text>
</comment>
<dbReference type="Gene3D" id="3.60.15.10">
    <property type="entry name" value="Ribonuclease Z/Hydroxyacylglutathione hydrolase-like"/>
    <property type="match status" value="1"/>
</dbReference>
<dbReference type="GO" id="GO:0047555">
    <property type="term" value="F:3',5'-cyclic-GMP phosphodiesterase activity"/>
    <property type="evidence" value="ECO:0007669"/>
    <property type="project" value="TreeGrafter"/>
</dbReference>
<dbReference type="AlphaFoldDB" id="A0A4S3K1B0"/>
<dbReference type="PRINTS" id="PR00388">
    <property type="entry name" value="PDIESTERASE2"/>
</dbReference>
<dbReference type="InterPro" id="IPR001279">
    <property type="entry name" value="Metallo-B-lactamas"/>
</dbReference>
<keyword evidence="3" id="KW-1185">Reference proteome</keyword>
<dbReference type="PANTHER" id="PTHR28283">
    <property type="entry name" value="3',5'-CYCLIC-NUCLEOTIDE PHOSPHODIESTERASE 1"/>
    <property type="match status" value="1"/>
</dbReference>
<dbReference type="InterPro" id="IPR000396">
    <property type="entry name" value="Pdiesterase2"/>
</dbReference>
<evidence type="ECO:0000313" key="3">
    <source>
        <dbReference type="Proteomes" id="UP000295341"/>
    </source>
</evidence>
<dbReference type="InterPro" id="IPR036866">
    <property type="entry name" value="RibonucZ/Hydroxyglut_hydro"/>
</dbReference>
<dbReference type="RefSeq" id="WP_133879767.1">
    <property type="nucleotide sequence ID" value="NZ_MWIN01000022.1"/>
</dbReference>